<dbReference type="EMBL" id="CAJOBJ010337439">
    <property type="protein sequence ID" value="CAF5190683.1"/>
    <property type="molecule type" value="Genomic_DNA"/>
</dbReference>
<gene>
    <name evidence="1" type="ORF">GIL414_LOCUS72899</name>
</gene>
<dbReference type="AlphaFoldDB" id="A0A8S3I171"/>
<evidence type="ECO:0000313" key="2">
    <source>
        <dbReference type="Proteomes" id="UP000681720"/>
    </source>
</evidence>
<organism evidence="1 2">
    <name type="scientific">Rotaria magnacalcarata</name>
    <dbReference type="NCBI Taxonomy" id="392030"/>
    <lineage>
        <taxon>Eukaryota</taxon>
        <taxon>Metazoa</taxon>
        <taxon>Spiralia</taxon>
        <taxon>Gnathifera</taxon>
        <taxon>Rotifera</taxon>
        <taxon>Eurotatoria</taxon>
        <taxon>Bdelloidea</taxon>
        <taxon>Philodinida</taxon>
        <taxon>Philodinidae</taxon>
        <taxon>Rotaria</taxon>
    </lineage>
</organism>
<evidence type="ECO:0000313" key="1">
    <source>
        <dbReference type="EMBL" id="CAF5190683.1"/>
    </source>
</evidence>
<name>A0A8S3I171_9BILA</name>
<accession>A0A8S3I171</accession>
<feature type="non-terminal residue" evidence="1">
    <location>
        <position position="1"/>
    </location>
</feature>
<comment type="caution">
    <text evidence="1">The sequence shown here is derived from an EMBL/GenBank/DDBJ whole genome shotgun (WGS) entry which is preliminary data.</text>
</comment>
<dbReference type="Proteomes" id="UP000681720">
    <property type="component" value="Unassembled WGS sequence"/>
</dbReference>
<proteinExistence type="predicted"/>
<protein>
    <submittedName>
        <fullName evidence="1">Uncharacterized protein</fullName>
    </submittedName>
</protein>
<reference evidence="1" key="1">
    <citation type="submission" date="2021-02" db="EMBL/GenBank/DDBJ databases">
        <authorList>
            <person name="Nowell W R."/>
        </authorList>
    </citation>
    <scope>NUCLEOTIDE SEQUENCE</scope>
</reference>
<sequence>LKLVYKYNHSLIVDLLCSLTQGLTAKWVMNNAQATAVMAVQYAGKYCGRNSPKYIHALQQLLQYSNEFIQDQSSVELAQVL</sequence>